<dbReference type="CDD" id="cd07067">
    <property type="entry name" value="HP_PGM_like"/>
    <property type="match status" value="1"/>
</dbReference>
<accession>A0ABN5DJ97</accession>
<keyword evidence="1" id="KW-0378">Hydrolase</keyword>
<dbReference type="SMART" id="SM00855">
    <property type="entry name" value="PGAM"/>
    <property type="match status" value="1"/>
</dbReference>
<sequence length="96" mass="10450">MRSLVFLRHGQTDWNKQCLYIGQVDVPLNETGRHQAKAAAKSAMLNHVSGIVCSLLAQAKETSEIVSGLTGLPLTLVNELKECRLGVFEGQAEESL</sequence>
<dbReference type="Pfam" id="PF00300">
    <property type="entry name" value="His_Phos_1"/>
    <property type="match status" value="1"/>
</dbReference>
<dbReference type="PANTHER" id="PTHR46517">
    <property type="entry name" value="FRUCTOSE-2,6-BISPHOSPHATASE TIGAR"/>
    <property type="match status" value="1"/>
</dbReference>
<dbReference type="InterPro" id="IPR013078">
    <property type="entry name" value="His_Pase_superF_clade-1"/>
</dbReference>
<keyword evidence="3" id="KW-1185">Reference proteome</keyword>
<reference evidence="2 3" key="2">
    <citation type="journal article" date="2017" name="Genome Biol. Evol.">
        <title>Trajectories and Drivers of Genome Evolution in Surface-Associated Marine Phaeobacter.</title>
        <authorList>
            <person name="Freese H.M."/>
            <person name="Sikorski J."/>
            <person name="Bunk B."/>
            <person name="Scheuner C."/>
            <person name="Meier-Kolthoff J.P."/>
            <person name="Sproer C."/>
            <person name="Gram L."/>
            <person name="Overmann J."/>
        </authorList>
    </citation>
    <scope>NUCLEOTIDE SEQUENCE [LARGE SCALE GENOMIC DNA]</scope>
    <source>
        <strain evidence="2 3">P36</strain>
    </source>
</reference>
<organism evidence="2 3">
    <name type="scientific">Phaeobacter piscinae</name>
    <dbReference type="NCBI Taxonomy" id="1580596"/>
    <lineage>
        <taxon>Bacteria</taxon>
        <taxon>Pseudomonadati</taxon>
        <taxon>Pseudomonadota</taxon>
        <taxon>Alphaproteobacteria</taxon>
        <taxon>Rhodobacterales</taxon>
        <taxon>Roseobacteraceae</taxon>
        <taxon>Phaeobacter</taxon>
    </lineage>
</organism>
<dbReference type="RefSeq" id="WP_096868995.1">
    <property type="nucleotide sequence ID" value="NZ_CP010643.1"/>
</dbReference>
<gene>
    <name evidence="2" type="ORF">PhaeoP36_01898</name>
</gene>
<dbReference type="InterPro" id="IPR029033">
    <property type="entry name" value="His_PPase_superfam"/>
</dbReference>
<dbReference type="Proteomes" id="UP000218891">
    <property type="component" value="Chromosome"/>
</dbReference>
<proteinExistence type="predicted"/>
<reference evidence="2 3" key="3">
    <citation type="journal article" date="2017" name="Int. J. Syst. Evol. Microbiol.">
        <title>Adaptation of Surface-Associated Bacteria to the Open Ocean: A Genomically Distinct Subpopulation of Phaeobacter gallaeciensis Colonizes Pacific Mesozooplankton.</title>
        <authorList>
            <person name="Freese H.M."/>
            <person name="Methner A."/>
            <person name="Overmann J."/>
        </authorList>
    </citation>
    <scope>NUCLEOTIDE SEQUENCE [LARGE SCALE GENOMIC DNA]</scope>
    <source>
        <strain evidence="2 3">P36</strain>
    </source>
</reference>
<evidence type="ECO:0000313" key="2">
    <source>
        <dbReference type="EMBL" id="ATG36038.1"/>
    </source>
</evidence>
<dbReference type="EMBL" id="CP010643">
    <property type="protein sequence ID" value="ATG36038.1"/>
    <property type="molecule type" value="Genomic_DNA"/>
</dbReference>
<name>A0ABN5DJ97_9RHOB</name>
<evidence type="ECO:0000313" key="3">
    <source>
        <dbReference type="Proteomes" id="UP000218891"/>
    </source>
</evidence>
<dbReference type="PANTHER" id="PTHR46517:SF1">
    <property type="entry name" value="FRUCTOSE-2,6-BISPHOSPHATASE TIGAR"/>
    <property type="match status" value="1"/>
</dbReference>
<reference evidence="2 3" key="4">
    <citation type="journal article" date="2018" name="Environ. Microbiol. Rep.">
        <title>Phylogenetic distribution of roseobacticides in the Roseobacter group and their effect on microalgae.</title>
        <authorList>
            <person name="Sonnenschein E.C."/>
            <person name="Phippen C.B."/>
            <person name="Bentzon-Tilia M."/>
            <person name="Rasmussen S.A."/>
            <person name="Nielsen K.F."/>
            <person name="Gram L."/>
        </authorList>
    </citation>
    <scope>NUCLEOTIDE SEQUENCE [LARGE SCALE GENOMIC DNA]</scope>
    <source>
        <strain evidence="2 3">P36</strain>
    </source>
</reference>
<dbReference type="SUPFAM" id="SSF53254">
    <property type="entry name" value="Phosphoglycerate mutase-like"/>
    <property type="match status" value="1"/>
</dbReference>
<dbReference type="Gene3D" id="3.40.50.1240">
    <property type="entry name" value="Phosphoglycerate mutase-like"/>
    <property type="match status" value="1"/>
</dbReference>
<evidence type="ECO:0000256" key="1">
    <source>
        <dbReference type="ARBA" id="ARBA00022801"/>
    </source>
</evidence>
<reference evidence="2 3" key="1">
    <citation type="journal article" date="2017" name="Front. Microbiol.">
        <title>Phaeobacter piscinae sp. nov., a species of the Roseobacter group and potential aquaculture probiont.</title>
        <authorList>
            <person name="Sonnenschein E.C."/>
            <person name="Phippen C.B.W."/>
            <person name="Nielsen K.F."/>
            <person name="Mateiu R.V."/>
            <person name="Melchiorsen J."/>
            <person name="Gram L."/>
            <person name="Overmann J."/>
            <person name="Freese H.M."/>
        </authorList>
    </citation>
    <scope>NUCLEOTIDE SEQUENCE [LARGE SCALE GENOMIC DNA]</scope>
    <source>
        <strain evidence="2 3">P36</strain>
    </source>
</reference>
<dbReference type="InterPro" id="IPR051695">
    <property type="entry name" value="Phosphoglycerate_Mutase"/>
</dbReference>
<protein>
    <submittedName>
        <fullName evidence="2">Phosphoglycerate mutase family protein</fullName>
    </submittedName>
</protein>